<dbReference type="GO" id="GO:0046961">
    <property type="term" value="F:proton-transporting ATPase activity, rotational mechanism"/>
    <property type="evidence" value="ECO:0007669"/>
    <property type="project" value="InterPro"/>
</dbReference>
<evidence type="ECO:0000256" key="3">
    <source>
        <dbReference type="ARBA" id="ARBA00023065"/>
    </source>
</evidence>
<keyword evidence="2" id="KW-0813">Transport</keyword>
<evidence type="ECO:0000313" key="5">
    <source>
        <dbReference type="EMBL" id="HGK63557.1"/>
    </source>
</evidence>
<protein>
    <recommendedName>
        <fullName evidence="6">V-type proton ATPase subunit E</fullName>
    </recommendedName>
</protein>
<feature type="coiled-coil region" evidence="4">
    <location>
        <begin position="5"/>
        <end position="62"/>
    </location>
</feature>
<keyword evidence="3" id="KW-0406">Ion transport</keyword>
<evidence type="ECO:0000256" key="4">
    <source>
        <dbReference type="SAM" id="Coils"/>
    </source>
</evidence>
<dbReference type="Pfam" id="PF01991">
    <property type="entry name" value="vATP-synt_E"/>
    <property type="match status" value="1"/>
</dbReference>
<accession>A0A7V4E301</accession>
<comment type="caution">
    <text evidence="5">The sequence shown here is derived from an EMBL/GenBank/DDBJ whole genome shotgun (WGS) entry which is preliminary data.</text>
</comment>
<evidence type="ECO:0000256" key="2">
    <source>
        <dbReference type="ARBA" id="ARBA00022448"/>
    </source>
</evidence>
<gene>
    <name evidence="5" type="ORF">ENU74_03060</name>
</gene>
<name>A0A7V4E301_UNCW3</name>
<dbReference type="InterPro" id="IPR002842">
    <property type="entry name" value="ATPase_V1_Esu"/>
</dbReference>
<reference evidence="5" key="1">
    <citation type="journal article" date="2020" name="mSystems">
        <title>Genome- and Community-Level Interaction Insights into Carbon Utilization and Element Cycling Functions of Hydrothermarchaeota in Hydrothermal Sediment.</title>
        <authorList>
            <person name="Zhou Z."/>
            <person name="Liu Y."/>
            <person name="Xu W."/>
            <person name="Pan J."/>
            <person name="Luo Z.H."/>
            <person name="Li M."/>
        </authorList>
    </citation>
    <scope>NUCLEOTIDE SEQUENCE [LARGE SCALE GENOMIC DNA]</scope>
    <source>
        <strain evidence="5">SpSt-697</strain>
    </source>
</reference>
<sequence length="180" mass="21745">MIDLIKIKEKIFKEAEEEKRKILLETEKKIKAIEEETQKKLNELERQAEEFWERQIEELKRRELSKLKKEENFKILKAKWDIIENLFNLLIKEIKKDSRYVDLIKEKIKNENIQEIIISSEDFPLLHSSDLANKKIITDNKIKGGFLIKKEKEEIDFTLESLLKELKKRYLKEIDKLLFG</sequence>
<dbReference type="SUPFAM" id="SSF160527">
    <property type="entry name" value="V-type ATPase subunit E-like"/>
    <property type="match status" value="1"/>
</dbReference>
<organism evidence="5">
    <name type="scientific">candidate division WOR-3 bacterium</name>
    <dbReference type="NCBI Taxonomy" id="2052148"/>
    <lineage>
        <taxon>Bacteria</taxon>
        <taxon>Bacteria division WOR-3</taxon>
    </lineage>
</organism>
<proteinExistence type="inferred from homology"/>
<dbReference type="GO" id="GO:0033178">
    <property type="term" value="C:proton-transporting two-sector ATPase complex, catalytic domain"/>
    <property type="evidence" value="ECO:0007669"/>
    <property type="project" value="InterPro"/>
</dbReference>
<dbReference type="EMBL" id="DTDR01000082">
    <property type="protein sequence ID" value="HGK63557.1"/>
    <property type="molecule type" value="Genomic_DNA"/>
</dbReference>
<evidence type="ECO:0000256" key="1">
    <source>
        <dbReference type="ARBA" id="ARBA00005901"/>
    </source>
</evidence>
<keyword evidence="4" id="KW-0175">Coiled coil</keyword>
<evidence type="ECO:0008006" key="6">
    <source>
        <dbReference type="Google" id="ProtNLM"/>
    </source>
</evidence>
<dbReference type="AlphaFoldDB" id="A0A7V4E301"/>
<comment type="similarity">
    <text evidence="1">Belongs to the V-ATPase E subunit family.</text>
</comment>